<dbReference type="AlphaFoldDB" id="A0A9W3CZI9"/>
<keyword evidence="4" id="KW-0862">Zinc</keyword>
<evidence type="ECO:0000313" key="7">
    <source>
        <dbReference type="RefSeq" id="XP_056857045.1"/>
    </source>
</evidence>
<dbReference type="SMART" id="SM00249">
    <property type="entry name" value="PHD"/>
    <property type="match status" value="5"/>
</dbReference>
<feature type="domain" description="Zinc finger PHD-type" evidence="5">
    <location>
        <begin position="558"/>
        <end position="624"/>
    </location>
</feature>
<dbReference type="InterPro" id="IPR004146">
    <property type="entry name" value="DC1"/>
</dbReference>
<evidence type="ECO:0000256" key="2">
    <source>
        <dbReference type="ARBA" id="ARBA00022737"/>
    </source>
</evidence>
<evidence type="ECO:0000256" key="3">
    <source>
        <dbReference type="ARBA" id="ARBA00022771"/>
    </source>
</evidence>
<proteinExistence type="predicted"/>
<keyword evidence="2" id="KW-0677">Repeat</keyword>
<evidence type="ECO:0000256" key="4">
    <source>
        <dbReference type="ARBA" id="ARBA00022833"/>
    </source>
</evidence>
<dbReference type="InterPro" id="IPR053192">
    <property type="entry name" value="Vacuole_Formation_Reg"/>
</dbReference>
<dbReference type="GeneID" id="130506421"/>
<evidence type="ECO:0000313" key="6">
    <source>
        <dbReference type="Proteomes" id="UP000504610"/>
    </source>
</evidence>
<dbReference type="PANTHER" id="PTHR32410">
    <property type="entry name" value="CYSTEINE/HISTIDINE-RICH C1 DOMAIN FAMILY PROTEIN"/>
    <property type="match status" value="1"/>
</dbReference>
<feature type="domain" description="Zinc finger PHD-type" evidence="5">
    <location>
        <begin position="144"/>
        <end position="221"/>
    </location>
</feature>
<evidence type="ECO:0000259" key="5">
    <source>
        <dbReference type="SMART" id="SM00249"/>
    </source>
</evidence>
<dbReference type="Pfam" id="PF03107">
    <property type="entry name" value="C1_2"/>
    <property type="match status" value="7"/>
</dbReference>
<dbReference type="InterPro" id="IPR054483">
    <property type="entry name" value="DC1-like_CT"/>
</dbReference>
<keyword evidence="6" id="KW-1185">Reference proteome</keyword>
<protein>
    <submittedName>
        <fullName evidence="7">Uncharacterized protein LOC130506421</fullName>
    </submittedName>
</protein>
<keyword evidence="1" id="KW-0479">Metal-binding</keyword>
<dbReference type="RefSeq" id="XP_056857045.1">
    <property type="nucleotide sequence ID" value="XM_057001065.1"/>
</dbReference>
<dbReference type="Pfam" id="PF22926">
    <property type="entry name" value="C1-like_CT"/>
    <property type="match status" value="1"/>
</dbReference>
<dbReference type="KEGG" id="rsz:130506421"/>
<evidence type="ECO:0000256" key="1">
    <source>
        <dbReference type="ARBA" id="ARBA00022723"/>
    </source>
</evidence>
<dbReference type="OrthoDB" id="938199at2759"/>
<feature type="domain" description="Zinc finger PHD-type" evidence="5">
    <location>
        <begin position="502"/>
        <end position="553"/>
    </location>
</feature>
<dbReference type="Proteomes" id="UP000504610">
    <property type="component" value="Unplaced"/>
</dbReference>
<organism evidence="6 7">
    <name type="scientific">Raphanus sativus</name>
    <name type="common">Radish</name>
    <name type="synonym">Raphanus raphanistrum var. sativus</name>
    <dbReference type="NCBI Taxonomy" id="3726"/>
    <lineage>
        <taxon>Eukaryota</taxon>
        <taxon>Viridiplantae</taxon>
        <taxon>Streptophyta</taxon>
        <taxon>Embryophyta</taxon>
        <taxon>Tracheophyta</taxon>
        <taxon>Spermatophyta</taxon>
        <taxon>Magnoliopsida</taxon>
        <taxon>eudicotyledons</taxon>
        <taxon>Gunneridae</taxon>
        <taxon>Pentapetalae</taxon>
        <taxon>rosids</taxon>
        <taxon>malvids</taxon>
        <taxon>Brassicales</taxon>
        <taxon>Brassicaceae</taxon>
        <taxon>Brassiceae</taxon>
        <taxon>Raphanus</taxon>
    </lineage>
</organism>
<gene>
    <name evidence="7" type="primary">LOC130506421</name>
</gene>
<accession>A0A9W3CZI9</accession>
<dbReference type="InterPro" id="IPR046349">
    <property type="entry name" value="C1-like_sf"/>
</dbReference>
<keyword evidence="3" id="KW-0863">Zinc-finger</keyword>
<dbReference type="PANTHER" id="PTHR32410:SF159">
    <property type="entry name" value="CYSTEINE_HISTIDINE-RICH C1 DOMAIN FAMILY PROTEIN"/>
    <property type="match status" value="1"/>
</dbReference>
<name>A0A9W3CZI9_RAPSA</name>
<dbReference type="SUPFAM" id="SSF57889">
    <property type="entry name" value="Cysteine-rich domain"/>
    <property type="match status" value="5"/>
</dbReference>
<feature type="domain" description="Zinc finger PHD-type" evidence="5">
    <location>
        <begin position="257"/>
        <end position="316"/>
    </location>
</feature>
<dbReference type="GO" id="GO:0008270">
    <property type="term" value="F:zinc ion binding"/>
    <property type="evidence" value="ECO:0007669"/>
    <property type="project" value="UniProtKB-KW"/>
</dbReference>
<dbReference type="InterPro" id="IPR001965">
    <property type="entry name" value="Znf_PHD"/>
</dbReference>
<reference evidence="7" key="1">
    <citation type="submission" date="2025-08" db="UniProtKB">
        <authorList>
            <consortium name="RefSeq"/>
        </authorList>
    </citation>
    <scope>IDENTIFICATION</scope>
    <source>
        <tissue evidence="7">Leaf</tissue>
    </source>
</reference>
<feature type="domain" description="Zinc finger PHD-type" evidence="5">
    <location>
        <begin position="398"/>
        <end position="457"/>
    </location>
</feature>
<sequence>MGAMTSTTMYKPSFHKHPIFPSATFVTTKKCGYCHKKETMYGGYFCNDPKCNSWFFHKKCVELAPLEINHPSYPQHSLLLTNKSVYRPCGLCGGEIFPPYYSCSTCEFEVDFTCGTKPSPYAIEHPLCHDHPLVFLKKRKEESSCEVCMENFSGPSYLCHECNLYFHLDCVNLSEEVNHPCHSNHPIKIIAPENLMDNAERICFSCEKQPQKVIYHCSICNFSICLNCTRNPPPLVIDHTRTHVHPLTLFSRKMSFTCDVCGEDGKGGPYVCLQCAFIVHGKCIDLPRVININRHEHRISFTPHLGAGYSECGVCRKSLNQYHGAYSCSVCPKYAAHCRCAVGFDVWDIIELEGIPNHDTENIAPFKVVGDDSIEHFSHENHPLKIYKNNIIYDKWLQCQACIHPLGFESIYGCEECGFFLHGKCANLPRKKRLIFNPVPHSLEVANRVVKDCMHCRVLFDGFKYTLNHILFYDVHCGSLSEPFIHDAHLHPLYFYKRRGSSCVACEDFADGDYMLRCDACDFSLCFYCASLPLKIWHRSDDHPITLYCGEKVSIKSWCDICERELDQCKWFYTCSDCEVTFHTQCVVGDFSRLKPGKIIIYHELRFNVVRNNNSTRLVCIQCDSRCKDSVILESRDLENGYICSRSCLSNLFPRTKM</sequence>